<dbReference type="Proteomes" id="UP000678895">
    <property type="component" value="Unassembled WGS sequence"/>
</dbReference>
<dbReference type="PANTHER" id="PTHR34983">
    <property type="entry name" value="ARABINOGALACTAN ENDO-BETA-1,4-GALACTANASE A"/>
    <property type="match status" value="1"/>
</dbReference>
<keyword evidence="3 4" id="KW-0326">Glycosidase</keyword>
<dbReference type="InterPro" id="IPR017853">
    <property type="entry name" value="GH"/>
</dbReference>
<dbReference type="Gene3D" id="3.20.20.80">
    <property type="entry name" value="Glycosidases"/>
    <property type="match status" value="1"/>
</dbReference>
<dbReference type="GO" id="GO:0045490">
    <property type="term" value="P:pectin catabolic process"/>
    <property type="evidence" value="ECO:0007669"/>
    <property type="project" value="TreeGrafter"/>
</dbReference>
<evidence type="ECO:0000256" key="3">
    <source>
        <dbReference type="ARBA" id="ARBA00023295"/>
    </source>
</evidence>
<reference evidence="5" key="1">
    <citation type="submission" date="2021-03" db="EMBL/GenBank/DDBJ databases">
        <title>Antimicrobial resistance genes in bacteria isolated from Japanese honey, and their potential for conferring macrolide and lincosamide resistance in the American foulbrood pathogen Paenibacillus larvae.</title>
        <authorList>
            <person name="Okamoto M."/>
            <person name="Kumagai M."/>
            <person name="Kanamori H."/>
            <person name="Takamatsu D."/>
        </authorList>
    </citation>
    <scope>NUCLEOTIDE SEQUENCE</scope>
    <source>
        <strain evidence="5">J41TS4</strain>
    </source>
</reference>
<organism evidence="5 6">
    <name type="scientific">Paenibacillus apis</name>
    <dbReference type="NCBI Taxonomy" id="1792174"/>
    <lineage>
        <taxon>Bacteria</taxon>
        <taxon>Bacillati</taxon>
        <taxon>Bacillota</taxon>
        <taxon>Bacilli</taxon>
        <taxon>Bacillales</taxon>
        <taxon>Paenibacillaceae</taxon>
        <taxon>Paenibacillus</taxon>
    </lineage>
</organism>
<comment type="catalytic activity">
    <reaction evidence="4">
        <text>The enzyme specifically hydrolyzes (1-&gt;4)-beta-D-galactosidic linkages in type I arabinogalactans.</text>
        <dbReference type="EC" id="3.2.1.89"/>
    </reaction>
</comment>
<dbReference type="PANTHER" id="PTHR34983:SF2">
    <property type="entry name" value="ENDO-BETA-1,4-GALACTANASE"/>
    <property type="match status" value="1"/>
</dbReference>
<dbReference type="EMBL" id="BORS01000024">
    <property type="protein sequence ID" value="GIO44896.1"/>
    <property type="molecule type" value="Genomic_DNA"/>
</dbReference>
<comment type="similarity">
    <text evidence="1 4">Belongs to the glycosyl hydrolase 53 family.</text>
</comment>
<dbReference type="RefSeq" id="WP_301630735.1">
    <property type="nucleotide sequence ID" value="NZ_BORS01000024.1"/>
</dbReference>
<dbReference type="GO" id="GO:0031218">
    <property type="term" value="F:arabinogalactan endo-1,4-beta-galactosidase activity"/>
    <property type="evidence" value="ECO:0007669"/>
    <property type="project" value="UniProtKB-EC"/>
</dbReference>
<sequence>MEQFFMKGADISTVKEVEELGGAFYLDGEKKDLFEILSVKGINTVRLRLWVDPYDDNKEPYLGGTNDLQMTIELAKRAKKHGLQFMLDFHYSDFWADPKKQSKPKAWQDLTGKQLEDEVYRYTKATLEAFKDQDIEPEYVQIGNEITNGMLWPDGKTPSYLFEERRFQETAPQEKKDSYARLARLLKAGVRATRETLPAPNGKVILHLDFGGANDLYRGWFDEITAHEVDYDIIGLSYYPFWHGTLEDLRLNMEDISERYNKDVLVVETSYGFTGEKPKGSEAIFTEDLARIGGYPASVEGQAAFLRDLMKTMKGISGGRGLGIVYWEPAWLQVAGTSWASYAGMKYGNDMGDMGNHWSNQAMFDFDGNALDSLNVFKNGASE</sequence>
<dbReference type="InterPro" id="IPR011683">
    <property type="entry name" value="Glyco_hydro_53"/>
</dbReference>
<evidence type="ECO:0000256" key="2">
    <source>
        <dbReference type="ARBA" id="ARBA00022801"/>
    </source>
</evidence>
<dbReference type="GO" id="GO:0015926">
    <property type="term" value="F:glucosidase activity"/>
    <property type="evidence" value="ECO:0007669"/>
    <property type="project" value="InterPro"/>
</dbReference>
<evidence type="ECO:0000313" key="6">
    <source>
        <dbReference type="Proteomes" id="UP000678895"/>
    </source>
</evidence>
<keyword evidence="6" id="KW-1185">Reference proteome</keyword>
<gene>
    <name evidence="5" type="ORF">J41TS4_46540</name>
</gene>
<dbReference type="EC" id="3.2.1.89" evidence="4"/>
<dbReference type="AlphaFoldDB" id="A0A919Y6B5"/>
<evidence type="ECO:0000313" key="5">
    <source>
        <dbReference type="EMBL" id="GIO44896.1"/>
    </source>
</evidence>
<dbReference type="Pfam" id="PF07745">
    <property type="entry name" value="Glyco_hydro_53"/>
    <property type="match status" value="1"/>
</dbReference>
<keyword evidence="2 4" id="KW-0378">Hydrolase</keyword>
<proteinExistence type="inferred from homology"/>
<evidence type="ECO:0000256" key="4">
    <source>
        <dbReference type="RuleBase" id="RU361192"/>
    </source>
</evidence>
<evidence type="ECO:0000256" key="1">
    <source>
        <dbReference type="ARBA" id="ARBA00010687"/>
    </source>
</evidence>
<comment type="caution">
    <text evidence="5">The sequence shown here is derived from an EMBL/GenBank/DDBJ whole genome shotgun (WGS) entry which is preliminary data.</text>
</comment>
<accession>A0A919Y6B5</accession>
<protein>
    <recommendedName>
        <fullName evidence="4">Arabinogalactan endo-beta-1,4-galactanase</fullName>
        <ecNumber evidence="4">3.2.1.89</ecNumber>
    </recommendedName>
</protein>
<dbReference type="SUPFAM" id="SSF51445">
    <property type="entry name" value="(Trans)glycosidases"/>
    <property type="match status" value="1"/>
</dbReference>
<name>A0A919Y6B5_9BACL</name>